<keyword evidence="3" id="KW-1185">Reference proteome</keyword>
<feature type="compositionally biased region" description="Basic and acidic residues" evidence="1">
    <location>
        <begin position="493"/>
        <end position="506"/>
    </location>
</feature>
<feature type="region of interest" description="Disordered" evidence="1">
    <location>
        <begin position="81"/>
        <end position="156"/>
    </location>
</feature>
<evidence type="ECO:0000313" key="2">
    <source>
        <dbReference type="EMBL" id="KJZ76892.1"/>
    </source>
</evidence>
<feature type="region of interest" description="Disordered" evidence="1">
    <location>
        <begin position="300"/>
        <end position="345"/>
    </location>
</feature>
<reference evidence="2 3" key="1">
    <citation type="journal article" date="2014" name="Genome Biol. Evol.">
        <title>Comparative genomics and transcriptomics analyses reveal divergent lifestyle features of nematode endoparasitic fungus Hirsutella minnesotensis.</title>
        <authorList>
            <person name="Lai Y."/>
            <person name="Liu K."/>
            <person name="Zhang X."/>
            <person name="Zhang X."/>
            <person name="Li K."/>
            <person name="Wang N."/>
            <person name="Shu C."/>
            <person name="Wu Y."/>
            <person name="Wang C."/>
            <person name="Bushley K.E."/>
            <person name="Xiang M."/>
            <person name="Liu X."/>
        </authorList>
    </citation>
    <scope>NUCLEOTIDE SEQUENCE [LARGE SCALE GENOMIC DNA]</scope>
    <source>
        <strain evidence="2 3">3608</strain>
    </source>
</reference>
<evidence type="ECO:0000313" key="3">
    <source>
        <dbReference type="Proteomes" id="UP000054481"/>
    </source>
</evidence>
<feature type="compositionally biased region" description="Polar residues" evidence="1">
    <location>
        <begin position="549"/>
        <end position="559"/>
    </location>
</feature>
<dbReference type="EMBL" id="KQ030509">
    <property type="protein sequence ID" value="KJZ76892.1"/>
    <property type="molecule type" value="Genomic_DNA"/>
</dbReference>
<proteinExistence type="predicted"/>
<feature type="region of interest" description="Disordered" evidence="1">
    <location>
        <begin position="470"/>
        <end position="508"/>
    </location>
</feature>
<dbReference type="OrthoDB" id="5143322at2759"/>
<sequence>MSNIDLKAVELACMNDLGRARQDELFLSTKETHGPSFAPNRRNGTAHFAQKVKDKLYSSWSRFDPDEESEAIKGLAIEDARPWASKAPQPPNPPRTLASVGTKAPLGKAKKPKPSTAPIVKTVDVGRLGGVVPPGGSTVSRPTTRPPPGAVPATSGKAAAPVVPAASTSVRPRIVVRLPAASTIPKSPPRPQNRAEYILCQGDCELKTLFGQTTVPGSFAMKIDTDTNTAFLLLIFPGEAPKVHEIRDLHYPVLEDGFCKVTAGEREQTVRYSLRLASASLTQKFQYHLANLRRAALQQQKAPEKIAPPPDEPLITLTDDETPNQAGSTVTHPESTLSVHPPDKKGDAEKFSEILQRLIPDFADLNLSEDDVDDIEAIAVDSWINRDDYEDSGDFKENLVDLLKVLARFDRKKPEKAAGNQLGKPAGDEVHNTAFGPFQYSPEELTRLRRQAIPPAKKLDYVGITPEKVAQVEPRNLRQSNKSKTAREPPASPRRDEPKDCKERPKLVTPRPILSGWAIVPSHPDSGATYHSAGKFPAFGYEPMCLDSGPNTPRASSPATVEHGKSKVLATSKFRGLSSSRWA</sequence>
<accession>A0A0F8A2A5</accession>
<feature type="region of interest" description="Disordered" evidence="1">
    <location>
        <begin position="545"/>
        <end position="567"/>
    </location>
</feature>
<feature type="compositionally biased region" description="Polar residues" evidence="1">
    <location>
        <begin position="323"/>
        <end position="338"/>
    </location>
</feature>
<name>A0A0F8A2A5_9HYPO</name>
<gene>
    <name evidence="2" type="ORF">HIM_03769</name>
</gene>
<dbReference type="Proteomes" id="UP000054481">
    <property type="component" value="Unassembled WGS sequence"/>
</dbReference>
<dbReference type="AlphaFoldDB" id="A0A0F8A2A5"/>
<organism evidence="2 3">
    <name type="scientific">Hirsutella minnesotensis 3608</name>
    <dbReference type="NCBI Taxonomy" id="1043627"/>
    <lineage>
        <taxon>Eukaryota</taxon>
        <taxon>Fungi</taxon>
        <taxon>Dikarya</taxon>
        <taxon>Ascomycota</taxon>
        <taxon>Pezizomycotina</taxon>
        <taxon>Sordariomycetes</taxon>
        <taxon>Hypocreomycetidae</taxon>
        <taxon>Hypocreales</taxon>
        <taxon>Ophiocordycipitaceae</taxon>
        <taxon>Hirsutella</taxon>
    </lineage>
</organism>
<protein>
    <submittedName>
        <fullName evidence="2">Uncharacterized protein</fullName>
    </submittedName>
</protein>
<evidence type="ECO:0000256" key="1">
    <source>
        <dbReference type="SAM" id="MobiDB-lite"/>
    </source>
</evidence>